<dbReference type="Proteomes" id="UP001564626">
    <property type="component" value="Unassembled WGS sequence"/>
</dbReference>
<evidence type="ECO:0000313" key="2">
    <source>
        <dbReference type="EMBL" id="MEY8037964.1"/>
    </source>
</evidence>
<keyword evidence="3" id="KW-1185">Reference proteome</keyword>
<dbReference type="GO" id="GO:0016853">
    <property type="term" value="F:isomerase activity"/>
    <property type="evidence" value="ECO:0007669"/>
    <property type="project" value="UniProtKB-KW"/>
</dbReference>
<protein>
    <submittedName>
        <fullName evidence="2">Maleylpyruvate isomerase N-terminal domain-containing protein</fullName>
    </submittedName>
</protein>
<dbReference type="RefSeq" id="WP_345366207.1">
    <property type="nucleotide sequence ID" value="NZ_BAABII010000016.1"/>
</dbReference>
<reference evidence="2 3" key="1">
    <citation type="submission" date="2024-08" db="EMBL/GenBank/DDBJ databases">
        <title>Genome mining of Saccharopolyspora cebuensis PGLac3 from Nigerian medicinal plant.</title>
        <authorList>
            <person name="Ezeobiora C.E."/>
            <person name="Igbokwe N.H."/>
            <person name="Amin D.H."/>
            <person name="Mendie U.E."/>
        </authorList>
    </citation>
    <scope>NUCLEOTIDE SEQUENCE [LARGE SCALE GENOMIC DNA]</scope>
    <source>
        <strain evidence="2 3">PGLac3</strain>
    </source>
</reference>
<name>A0ABV4CB29_9PSEU</name>
<keyword evidence="2" id="KW-0413">Isomerase</keyword>
<dbReference type="InterPro" id="IPR024344">
    <property type="entry name" value="MDMPI_metal-binding"/>
</dbReference>
<dbReference type="Pfam" id="PF11716">
    <property type="entry name" value="MDMPI_N"/>
    <property type="match status" value="1"/>
</dbReference>
<dbReference type="NCBIfam" id="TIGR03083">
    <property type="entry name" value="maleylpyruvate isomerase family mycothiol-dependent enzyme"/>
    <property type="match status" value="1"/>
</dbReference>
<dbReference type="SUPFAM" id="SSF109854">
    <property type="entry name" value="DinB/YfiT-like putative metalloenzymes"/>
    <property type="match status" value="1"/>
</dbReference>
<comment type="caution">
    <text evidence="2">The sequence shown here is derived from an EMBL/GenBank/DDBJ whole genome shotgun (WGS) entry which is preliminary data.</text>
</comment>
<evidence type="ECO:0000259" key="1">
    <source>
        <dbReference type="Pfam" id="PF11716"/>
    </source>
</evidence>
<dbReference type="InterPro" id="IPR034660">
    <property type="entry name" value="DinB/YfiT-like"/>
</dbReference>
<proteinExistence type="predicted"/>
<dbReference type="InterPro" id="IPR017517">
    <property type="entry name" value="Maleyloyr_isom"/>
</dbReference>
<feature type="domain" description="Mycothiol-dependent maleylpyruvate isomerase metal-binding" evidence="1">
    <location>
        <begin position="13"/>
        <end position="163"/>
    </location>
</feature>
<organism evidence="2 3">
    <name type="scientific">Saccharopolyspora cebuensis</name>
    <dbReference type="NCBI Taxonomy" id="418759"/>
    <lineage>
        <taxon>Bacteria</taxon>
        <taxon>Bacillati</taxon>
        <taxon>Actinomycetota</taxon>
        <taxon>Actinomycetes</taxon>
        <taxon>Pseudonocardiales</taxon>
        <taxon>Pseudonocardiaceae</taxon>
        <taxon>Saccharopolyspora</taxon>
    </lineage>
</organism>
<dbReference type="Gene3D" id="1.20.120.450">
    <property type="entry name" value="dinb family like domain"/>
    <property type="match status" value="1"/>
</dbReference>
<accession>A0ABV4CB29</accession>
<dbReference type="EMBL" id="JBGEHV010000001">
    <property type="protein sequence ID" value="MEY8037964.1"/>
    <property type="molecule type" value="Genomic_DNA"/>
</dbReference>
<gene>
    <name evidence="2" type="ORF">AB8O55_00995</name>
</gene>
<evidence type="ECO:0000313" key="3">
    <source>
        <dbReference type="Proteomes" id="UP001564626"/>
    </source>
</evidence>
<sequence>MSSACHHDRIDALEAVWQRWASLGAELSEQEWSTATRCTGWDVAALYAHVGMFPPLLVDAAAMETTTGQQATAVEILRGFNAPGGAAHAMAEQIAQEAAATASTLDRAELVAHYADLGARAVTALRHRPATALVPWPGSGAVAPWSEAIRIVLMESVVHLLDVLDALGRAPEVAPAALRETAHLLAEVAEPVALNEAATGRSSRSPLPVLR</sequence>